<feature type="domain" description="M23ase beta-sheet core" evidence="2">
    <location>
        <begin position="84"/>
        <end position="167"/>
    </location>
</feature>
<dbReference type="Pfam" id="PF01551">
    <property type="entry name" value="Peptidase_M23"/>
    <property type="match status" value="1"/>
</dbReference>
<dbReference type="RefSeq" id="WP_278159200.1">
    <property type="nucleotide sequence ID" value="NZ_CP121252.1"/>
</dbReference>
<evidence type="ECO:0000313" key="4">
    <source>
        <dbReference type="Proteomes" id="UP001219037"/>
    </source>
</evidence>
<evidence type="ECO:0000259" key="2">
    <source>
        <dbReference type="Pfam" id="PF01551"/>
    </source>
</evidence>
<dbReference type="EMBL" id="CP121252">
    <property type="protein sequence ID" value="WFP17580.1"/>
    <property type="molecule type" value="Genomic_DNA"/>
</dbReference>
<keyword evidence="1" id="KW-1133">Transmembrane helix</keyword>
<dbReference type="SUPFAM" id="SSF51261">
    <property type="entry name" value="Duplicated hybrid motif"/>
    <property type="match status" value="1"/>
</dbReference>
<dbReference type="Proteomes" id="UP001219037">
    <property type="component" value="Chromosome"/>
</dbReference>
<dbReference type="CDD" id="cd12797">
    <property type="entry name" value="M23_peptidase"/>
    <property type="match status" value="1"/>
</dbReference>
<name>A0ABY8H8V5_9MICC</name>
<feature type="transmembrane region" description="Helical" evidence="1">
    <location>
        <begin position="12"/>
        <end position="34"/>
    </location>
</feature>
<organism evidence="3 4">
    <name type="scientific">Citricoccus muralis</name>
    <dbReference type="NCBI Taxonomy" id="169134"/>
    <lineage>
        <taxon>Bacteria</taxon>
        <taxon>Bacillati</taxon>
        <taxon>Actinomycetota</taxon>
        <taxon>Actinomycetes</taxon>
        <taxon>Micrococcales</taxon>
        <taxon>Micrococcaceae</taxon>
        <taxon>Citricoccus</taxon>
    </lineage>
</organism>
<protein>
    <submittedName>
        <fullName evidence="3">M23 family metallopeptidase</fullName>
        <ecNumber evidence="3">3.4.-.-</ecNumber>
    </submittedName>
</protein>
<evidence type="ECO:0000313" key="3">
    <source>
        <dbReference type="EMBL" id="WFP17580.1"/>
    </source>
</evidence>
<dbReference type="GO" id="GO:0016787">
    <property type="term" value="F:hydrolase activity"/>
    <property type="evidence" value="ECO:0007669"/>
    <property type="project" value="UniProtKB-KW"/>
</dbReference>
<keyword evidence="1" id="KW-0812">Transmembrane</keyword>
<gene>
    <name evidence="3" type="ORF">P8192_05620</name>
</gene>
<dbReference type="InterPro" id="IPR016047">
    <property type="entry name" value="M23ase_b-sheet_dom"/>
</dbReference>
<reference evidence="3 4" key="1">
    <citation type="submission" date="2023-04" db="EMBL/GenBank/DDBJ databases">
        <title>Funneling lignin-derived compounds into biodiesel using alkali-halophilic Citricoccus sp. P2.</title>
        <authorList>
            <person name="Luo C.-B."/>
        </authorList>
    </citation>
    <scope>NUCLEOTIDE SEQUENCE [LARGE SCALE GENOMIC DNA]</scope>
    <source>
        <strain evidence="3 4">P2</strain>
    </source>
</reference>
<keyword evidence="1" id="KW-0472">Membrane</keyword>
<dbReference type="EC" id="3.4.-.-" evidence="3"/>
<dbReference type="Gene3D" id="2.70.70.10">
    <property type="entry name" value="Glucose Permease (Domain IIA)"/>
    <property type="match status" value="1"/>
</dbReference>
<evidence type="ECO:0000256" key="1">
    <source>
        <dbReference type="SAM" id="Phobius"/>
    </source>
</evidence>
<proteinExistence type="predicted"/>
<dbReference type="InterPro" id="IPR011055">
    <property type="entry name" value="Dup_hybrid_motif"/>
</dbReference>
<sequence length="205" mass="21598">MTAPPLESPRTTFHGTWVIAVTALVLACGTLTAFDAHGHAITSARHAVPATSTAGANWTPPVEGANASSVVREFHGPSTPWGAGHRGIDLSASSEVVAPDGGTVRFVGTVVDRPVLTIEHDNGMLSSFEPVATELSFGDVVRRGQVLGSLSGEQHCEMSCVHWGVRIPDGWTIGSTVRDRYIDPGLLLGWSGPSVLWPLQGSPFR</sequence>
<keyword evidence="4" id="KW-1185">Reference proteome</keyword>
<accession>A0ABY8H8V5</accession>
<keyword evidence="3" id="KW-0378">Hydrolase</keyword>